<dbReference type="Proteomes" id="UP000276133">
    <property type="component" value="Unassembled WGS sequence"/>
</dbReference>
<dbReference type="PROSITE" id="PS50940">
    <property type="entry name" value="CHIT_BIND_II"/>
    <property type="match status" value="5"/>
</dbReference>
<evidence type="ECO:0000313" key="8">
    <source>
        <dbReference type="Proteomes" id="UP000276133"/>
    </source>
</evidence>
<dbReference type="InterPro" id="IPR036508">
    <property type="entry name" value="Chitin-bd_dom_sf"/>
</dbReference>
<dbReference type="Pfam" id="PF01607">
    <property type="entry name" value="CBM_14"/>
    <property type="match status" value="3"/>
</dbReference>
<dbReference type="AlphaFoldDB" id="A0A3M7RA99"/>
<feature type="domain" description="Chitin-binding type-2" evidence="6">
    <location>
        <begin position="762"/>
        <end position="824"/>
    </location>
</feature>
<feature type="domain" description="Chitin-binding type-2" evidence="6">
    <location>
        <begin position="1023"/>
        <end position="1085"/>
    </location>
</feature>
<dbReference type="InterPro" id="IPR051940">
    <property type="entry name" value="Chitin_bind-dev_reg"/>
</dbReference>
<dbReference type="SMART" id="SM00494">
    <property type="entry name" value="ChtBD2"/>
    <property type="match status" value="8"/>
</dbReference>
<protein>
    <submittedName>
        <fullName evidence="7">Chitin binding peritrophin</fullName>
    </submittedName>
</protein>
<sequence length="1123" mass="127691">MGFICRFYLKNLHKKFLYYSAEKILLSVHCLDAWYEWLNNYVFNRKKANFENFNFNFLASFPFSLTLTEGKFFKLLIRQCEILVQKLLRIPGSAKTLQFNAEFNQGFFDGVHFIENCRVFAELGILLYKLKGKKYSFGKYKLTVLFLLPLAINGELTDNELKNSSAASRCPSLATEPGIYLFGDTKLCNVYHECECTAANSSQCSLVRTNVCPIGSIYLNATNKCEPIELHGCDSSYLQSVNTAKNQTLQMDEESERPERQAEPVNVTGITQFKCPSGANDRFADAHICNLFHVCVSRGQHTFDQPFLCPFSSIFRVIDSTTMYCDQRRKNDCVHKAFYQSTHPHSLLDNSLLLLATTDNSTQCHRQILEDHRYCNLFHICRHNKRLTYMCDNQLLFNPLSQICDYPINVVCYNKKIYTKSDQYTHSSAPSTANVKSNSMLKKNGSLVQIYEVKVRLSCGDGERRNYVRPDPTFCNVYHQCYGDTGNAFVCGQDQAYEPKVGACAPEHLVECAHKLMVTESGQRAARVVHHKMENYVSGSGREELVVGIAFDCRGRPNGHWRDGQFCDVFHACINNEQKKTYTCAQLGEKTYFDEETRRCEFAKHKPLACPTNRYFKSTASGKTSSVVSKESGEGWRGFIRSREAFSCAKRLDGFYASRWCNVFYRCFLGVKTEFLCPKMLNSDRLWWVQHGSSQETPQTSAACVWPCETKRKCTSAGGSIVEVEAGKYEESGREADRVWRNSNCDSGDSGLDDVFRLSDAHDDCSGQPEGAFFASQYCNVFHRCTNGKRKDFQCPKATNTPYDLWWNDDKAQCDWPCKVQCDKQIYASVNTATQIQAQDRALNQKECRTITNSFKPKNNLNRHFGRVASAKYCNVFYECGGPGDTPSGSFYCVDGLFETGSKECASNGHVQCAPTAQLIYPFVAIREQSPVEDIACSNSIGSYTIHSKRFCNIFYECDGRSTKPITHRCFDRERMRDALFNRQLRRCEANTASGVCHGELLPMKVRYQSSPIEHGKYADLVALSCRADQQYLAEHHQYCNLYHSCILGKYQMYACVTLGSFDQTSYFYYTNGDCAAPSAAHCPSNKAIYPYEKLFDNNINRSQSKFMPVVSPSLTYKGQSSY</sequence>
<dbReference type="PANTHER" id="PTHR23301:SF0">
    <property type="entry name" value="CHITIN-BINDING TYPE-2 DOMAIN-CONTAINING PROTEIN-RELATED"/>
    <property type="match status" value="1"/>
</dbReference>
<keyword evidence="8" id="KW-1185">Reference proteome</keyword>
<keyword evidence="4" id="KW-1015">Disulfide bond</keyword>
<evidence type="ECO:0000313" key="7">
    <source>
        <dbReference type="EMBL" id="RNA20523.1"/>
    </source>
</evidence>
<keyword evidence="3" id="KW-0677">Repeat</keyword>
<evidence type="ECO:0000256" key="5">
    <source>
        <dbReference type="ARBA" id="ARBA00023180"/>
    </source>
</evidence>
<feature type="domain" description="Chitin-binding type-2" evidence="6">
    <location>
        <begin position="361"/>
        <end position="414"/>
    </location>
</feature>
<reference evidence="7 8" key="1">
    <citation type="journal article" date="2018" name="Sci. Rep.">
        <title>Genomic signatures of local adaptation to the degree of environmental predictability in rotifers.</title>
        <authorList>
            <person name="Franch-Gras L."/>
            <person name="Hahn C."/>
            <person name="Garcia-Roger E.M."/>
            <person name="Carmona M.J."/>
            <person name="Serra M."/>
            <person name="Gomez A."/>
        </authorList>
    </citation>
    <scope>NUCLEOTIDE SEQUENCE [LARGE SCALE GENOMIC DNA]</scope>
    <source>
        <strain evidence="7">HYR1</strain>
    </source>
</reference>
<gene>
    <name evidence="7" type="ORF">BpHYR1_001272</name>
</gene>
<evidence type="ECO:0000259" key="6">
    <source>
        <dbReference type="PROSITE" id="PS50940"/>
    </source>
</evidence>
<evidence type="ECO:0000256" key="2">
    <source>
        <dbReference type="ARBA" id="ARBA00022729"/>
    </source>
</evidence>
<accession>A0A3M7RA99</accession>
<evidence type="ECO:0000256" key="3">
    <source>
        <dbReference type="ARBA" id="ARBA00022737"/>
    </source>
</evidence>
<dbReference type="EMBL" id="REGN01003831">
    <property type="protein sequence ID" value="RNA20523.1"/>
    <property type="molecule type" value="Genomic_DNA"/>
</dbReference>
<feature type="domain" description="Chitin-binding type-2" evidence="6">
    <location>
        <begin position="456"/>
        <end position="514"/>
    </location>
</feature>
<feature type="non-terminal residue" evidence="7">
    <location>
        <position position="1123"/>
    </location>
</feature>
<name>A0A3M7RA99_BRAPC</name>
<keyword evidence="1" id="KW-0147">Chitin-binding</keyword>
<comment type="caution">
    <text evidence="7">The sequence shown here is derived from an EMBL/GenBank/DDBJ whole genome shotgun (WGS) entry which is preliminary data.</text>
</comment>
<dbReference type="InterPro" id="IPR002557">
    <property type="entry name" value="Chitin-bd_dom"/>
</dbReference>
<evidence type="ECO:0000256" key="1">
    <source>
        <dbReference type="ARBA" id="ARBA00022669"/>
    </source>
</evidence>
<proteinExistence type="predicted"/>
<feature type="domain" description="Chitin-binding type-2" evidence="6">
    <location>
        <begin position="272"/>
        <end position="335"/>
    </location>
</feature>
<dbReference type="PANTHER" id="PTHR23301">
    <property type="entry name" value="CHITIN BINDING PERITROPHIN-A"/>
    <property type="match status" value="1"/>
</dbReference>
<organism evidence="7 8">
    <name type="scientific">Brachionus plicatilis</name>
    <name type="common">Marine rotifer</name>
    <name type="synonym">Brachionus muelleri</name>
    <dbReference type="NCBI Taxonomy" id="10195"/>
    <lineage>
        <taxon>Eukaryota</taxon>
        <taxon>Metazoa</taxon>
        <taxon>Spiralia</taxon>
        <taxon>Gnathifera</taxon>
        <taxon>Rotifera</taxon>
        <taxon>Eurotatoria</taxon>
        <taxon>Monogononta</taxon>
        <taxon>Pseudotrocha</taxon>
        <taxon>Ploima</taxon>
        <taxon>Brachionidae</taxon>
        <taxon>Brachionus</taxon>
    </lineage>
</organism>
<dbReference type="GO" id="GO:0005576">
    <property type="term" value="C:extracellular region"/>
    <property type="evidence" value="ECO:0007669"/>
    <property type="project" value="InterPro"/>
</dbReference>
<dbReference type="Gene3D" id="2.170.140.10">
    <property type="entry name" value="Chitin binding domain"/>
    <property type="match status" value="2"/>
</dbReference>
<keyword evidence="5" id="KW-0325">Glycoprotein</keyword>
<dbReference type="OrthoDB" id="9987187at2759"/>
<evidence type="ECO:0000256" key="4">
    <source>
        <dbReference type="ARBA" id="ARBA00023157"/>
    </source>
</evidence>
<dbReference type="GO" id="GO:0008061">
    <property type="term" value="F:chitin binding"/>
    <property type="evidence" value="ECO:0007669"/>
    <property type="project" value="UniProtKB-KW"/>
</dbReference>
<dbReference type="SUPFAM" id="SSF57625">
    <property type="entry name" value="Invertebrate chitin-binding proteins"/>
    <property type="match status" value="4"/>
</dbReference>
<keyword evidence="2" id="KW-0732">Signal</keyword>